<reference evidence="2" key="1">
    <citation type="submission" date="2021-03" db="EMBL/GenBank/DDBJ databases">
        <title>Comparative genomics and phylogenomic investigation of the class Geoglossomycetes provide insights into ecological specialization and systematics.</title>
        <authorList>
            <person name="Melie T."/>
            <person name="Pirro S."/>
            <person name="Miller A.N."/>
            <person name="Quandt A."/>
        </authorList>
    </citation>
    <scope>NUCLEOTIDE SEQUENCE</scope>
    <source>
        <strain evidence="2">GBOQ0MN5Z8</strain>
    </source>
</reference>
<organism evidence="2 3">
    <name type="scientific">Glutinoglossum americanum</name>
    <dbReference type="NCBI Taxonomy" id="1670608"/>
    <lineage>
        <taxon>Eukaryota</taxon>
        <taxon>Fungi</taxon>
        <taxon>Dikarya</taxon>
        <taxon>Ascomycota</taxon>
        <taxon>Pezizomycotina</taxon>
        <taxon>Geoglossomycetes</taxon>
        <taxon>Geoglossales</taxon>
        <taxon>Geoglossaceae</taxon>
        <taxon>Glutinoglossum</taxon>
    </lineage>
</organism>
<evidence type="ECO:0000259" key="1">
    <source>
        <dbReference type="Pfam" id="PF11396"/>
    </source>
</evidence>
<dbReference type="AlphaFoldDB" id="A0A9P8KZT5"/>
<accession>A0A9P8KZT5</accession>
<protein>
    <recommendedName>
        <fullName evidence="1">Putative beta-lactamase-inhibitor-like PepSY-like domain-containing protein</fullName>
    </recommendedName>
</protein>
<keyword evidence="3" id="KW-1185">Reference proteome</keyword>
<dbReference type="EMBL" id="JAGHQL010000503">
    <property type="protein sequence ID" value="KAH0533534.1"/>
    <property type="molecule type" value="Genomic_DNA"/>
</dbReference>
<evidence type="ECO:0000313" key="2">
    <source>
        <dbReference type="EMBL" id="KAH0533534.1"/>
    </source>
</evidence>
<dbReference type="Pfam" id="PF11396">
    <property type="entry name" value="PepSY_like"/>
    <property type="match status" value="1"/>
</dbReference>
<dbReference type="Proteomes" id="UP000698800">
    <property type="component" value="Unassembled WGS sequence"/>
</dbReference>
<gene>
    <name evidence="2" type="ORF">FGG08_007684</name>
</gene>
<dbReference type="SUPFAM" id="SSF160574">
    <property type="entry name" value="BT0923-like"/>
    <property type="match status" value="1"/>
</dbReference>
<dbReference type="InterPro" id="IPR021533">
    <property type="entry name" value="PepSY-like"/>
</dbReference>
<dbReference type="Gene3D" id="3.10.450.360">
    <property type="match status" value="1"/>
</dbReference>
<name>A0A9P8KZT5_9PEZI</name>
<proteinExistence type="predicted"/>
<sequence>MTVACFAQKAVPPAAVTNSFKAKFPGATATKWGKENAKEWEAEFKMNNNAVSANCGLDGSWVETETVIPIADLPAAVVSAIKAKYPTAVITLAERVEKPGQVYYEPTVKINGKKKGMEISADGKFM</sequence>
<evidence type="ECO:0000313" key="3">
    <source>
        <dbReference type="Proteomes" id="UP000698800"/>
    </source>
</evidence>
<comment type="caution">
    <text evidence="2">The sequence shown here is derived from an EMBL/GenBank/DDBJ whole genome shotgun (WGS) entry which is preliminary data.</text>
</comment>
<feature type="domain" description="Putative beta-lactamase-inhibitor-like PepSY-like" evidence="1">
    <location>
        <begin position="58"/>
        <end position="117"/>
    </location>
</feature>